<keyword evidence="2" id="KW-1185">Reference proteome</keyword>
<protein>
    <submittedName>
        <fullName evidence="1">Uncharacterized protein</fullName>
    </submittedName>
</protein>
<comment type="caution">
    <text evidence="1">The sequence shown here is derived from an EMBL/GenBank/DDBJ whole genome shotgun (WGS) entry which is preliminary data.</text>
</comment>
<accession>A0A0V1CJT6</accession>
<dbReference type="AlphaFoldDB" id="A0A0V1CJT6"/>
<gene>
    <name evidence="1" type="ORF">T03_16532</name>
</gene>
<proteinExistence type="predicted"/>
<organism evidence="1 2">
    <name type="scientific">Trichinella britovi</name>
    <name type="common">Parasitic roundworm</name>
    <dbReference type="NCBI Taxonomy" id="45882"/>
    <lineage>
        <taxon>Eukaryota</taxon>
        <taxon>Metazoa</taxon>
        <taxon>Ecdysozoa</taxon>
        <taxon>Nematoda</taxon>
        <taxon>Enoplea</taxon>
        <taxon>Dorylaimia</taxon>
        <taxon>Trichinellida</taxon>
        <taxon>Trichinellidae</taxon>
        <taxon>Trichinella</taxon>
    </lineage>
</organism>
<evidence type="ECO:0000313" key="2">
    <source>
        <dbReference type="Proteomes" id="UP000054653"/>
    </source>
</evidence>
<sequence>MMRHFEFALRHAIIIAKSAVPSHPVVHTLNILKFV</sequence>
<evidence type="ECO:0000313" key="1">
    <source>
        <dbReference type="EMBL" id="KRY49463.1"/>
    </source>
</evidence>
<dbReference type="EMBL" id="JYDI01000175">
    <property type="protein sequence ID" value="KRY49463.1"/>
    <property type="molecule type" value="Genomic_DNA"/>
</dbReference>
<name>A0A0V1CJT6_TRIBR</name>
<dbReference type="STRING" id="45882.A0A0V1CJT6"/>
<dbReference type="Proteomes" id="UP000054653">
    <property type="component" value="Unassembled WGS sequence"/>
</dbReference>
<reference evidence="1 2" key="1">
    <citation type="submission" date="2015-01" db="EMBL/GenBank/DDBJ databases">
        <title>Evolution of Trichinella species and genotypes.</title>
        <authorList>
            <person name="Korhonen P.K."/>
            <person name="Edoardo P."/>
            <person name="Giuseppe L.R."/>
            <person name="Gasser R.B."/>
        </authorList>
    </citation>
    <scope>NUCLEOTIDE SEQUENCE [LARGE SCALE GENOMIC DNA]</scope>
    <source>
        <strain evidence="1">ISS120</strain>
    </source>
</reference>